<reference evidence="13" key="1">
    <citation type="journal article" date="2018" name="Nat. Microbiol.">
        <title>Leveraging single-cell genomics to expand the fungal tree of life.</title>
        <authorList>
            <person name="Ahrendt S.R."/>
            <person name="Quandt C.A."/>
            <person name="Ciobanu D."/>
            <person name="Clum A."/>
            <person name="Salamov A."/>
            <person name="Andreopoulos B."/>
            <person name="Cheng J.F."/>
            <person name="Woyke T."/>
            <person name="Pelin A."/>
            <person name="Henrissat B."/>
            <person name="Reynolds N.K."/>
            <person name="Benny G.L."/>
            <person name="Smith M.E."/>
            <person name="James T.Y."/>
            <person name="Grigoriev I.V."/>
        </authorList>
    </citation>
    <scope>NUCLEOTIDE SEQUENCE [LARGE SCALE GENOMIC DNA]</scope>
    <source>
        <strain evidence="13">Benny S71-1</strain>
    </source>
</reference>
<dbReference type="Pfam" id="PF02714">
    <property type="entry name" value="RSN1_7TM"/>
    <property type="match status" value="1"/>
</dbReference>
<dbReference type="Proteomes" id="UP000278143">
    <property type="component" value="Unassembled WGS sequence"/>
</dbReference>
<evidence type="ECO:0000256" key="4">
    <source>
        <dbReference type="ARBA" id="ARBA00022692"/>
    </source>
</evidence>
<evidence type="ECO:0000256" key="6">
    <source>
        <dbReference type="ARBA" id="ARBA00023136"/>
    </source>
</evidence>
<evidence type="ECO:0000259" key="9">
    <source>
        <dbReference type="Pfam" id="PF02714"/>
    </source>
</evidence>
<feature type="transmembrane region" description="Helical" evidence="8">
    <location>
        <begin position="664"/>
        <end position="691"/>
    </location>
</feature>
<evidence type="ECO:0000256" key="5">
    <source>
        <dbReference type="ARBA" id="ARBA00022989"/>
    </source>
</evidence>
<dbReference type="InterPro" id="IPR003864">
    <property type="entry name" value="CSC1/OSCA1-like_7TM"/>
</dbReference>
<sequence length="822" mass="92493">MNPTLKQGLCMQGITLRRLNGRNYRLHSATLNNASLVDAVNSGGDGDSETIGHSTDKSIYIKPECLHLTLGILLLDSKEKIKQAVDLLEESAPAIATLLDKQPLSVEIGDLKLMKGTPGKSHVAYLDVKDATGDRLMQLGALLRERFHQAGLLLEPERPLKLHLTIVNTTKRSKAGPSPHHRHASRLPFRATEMLNRFASCQLGVFSCPTVEIARMGSQRRDIDLPGWFPAEQQTSVDNSTAAFTTSLTVNVVVGALLYLIFSLVRPWNVYYYAPRMIAKYVRAPRTITGQFYHWVVVTMRTPDRELLRNAGLDAYMFLRFLRLARKLFIIYCVIGLPVMMPLNVIGQAGLDGVREWTVANVTNNRRFWGHVICSYLFCGIALFYMVREMNVYIRLRHAYLTSPGYRRRPEATTMLITGLPAKLQADQERRLQHIYDKVPGGLRSVLTVRRSVQETLAHLGRSASMPDIVIHPANTQSLSKISEAIHTSIGHDPSAIASSSPESGTTNEAPHRAGDGTDEEQLDPTRDLIMHLALQLCQQERELERVRNKANGQHARSHIASTAFLRFRSQLGAQLAAQAVGFGAPLRGWPRFVGVRAEDVLWRNLRVLRWERWIRKGVSFAASFLLTLFWAALVTLTSSVATLSSLSNVLPFLKPFLGLPKPILGVIEGIVPQALIFFLMAFVPYIFYFLAIFEGTPLYSRVHLTLMQRYFLFQLINILLVGTFAGTIFSTISSLINQPTLTLTILARAMPNSSTFFINYVLLLSLFGSAKELLRIPTLLVRWLRRPFTRFDTPRKVLQRRRLPEMEWGRIYPNAALIFCT</sequence>
<protein>
    <submittedName>
        <fullName evidence="12">Uncharacterized protein</fullName>
    </submittedName>
</protein>
<feature type="transmembrane region" description="Helical" evidence="8">
    <location>
        <begin position="368"/>
        <end position="387"/>
    </location>
</feature>
<evidence type="ECO:0000256" key="1">
    <source>
        <dbReference type="ARBA" id="ARBA00004141"/>
    </source>
</evidence>
<evidence type="ECO:0000259" key="10">
    <source>
        <dbReference type="Pfam" id="PF10469"/>
    </source>
</evidence>
<feature type="domain" description="CSC1/OSCA1-like N-terminal transmembrane" evidence="11">
    <location>
        <begin position="243"/>
        <end position="389"/>
    </location>
</feature>
<comment type="subcellular location">
    <subcellularLocation>
        <location evidence="1">Membrane</location>
        <topology evidence="1">Multi-pass membrane protein</topology>
    </subcellularLocation>
</comment>
<evidence type="ECO:0000259" key="11">
    <source>
        <dbReference type="Pfam" id="PF13967"/>
    </source>
</evidence>
<dbReference type="GO" id="GO:0005886">
    <property type="term" value="C:plasma membrane"/>
    <property type="evidence" value="ECO:0007669"/>
    <property type="project" value="TreeGrafter"/>
</dbReference>
<dbReference type="OrthoDB" id="1076608at2759"/>
<dbReference type="GO" id="GO:0005227">
    <property type="term" value="F:calcium-activated cation channel activity"/>
    <property type="evidence" value="ECO:0007669"/>
    <property type="project" value="InterPro"/>
</dbReference>
<feature type="transmembrane region" description="Helical" evidence="8">
    <location>
        <begin position="757"/>
        <end position="775"/>
    </location>
</feature>
<dbReference type="InterPro" id="IPR032880">
    <property type="entry name" value="CSC1/OSCA1-like_N"/>
</dbReference>
<feature type="transmembrane region" description="Helical" evidence="8">
    <location>
        <begin position="242"/>
        <end position="262"/>
    </location>
</feature>
<feature type="region of interest" description="Disordered" evidence="7">
    <location>
        <begin position="492"/>
        <end position="522"/>
    </location>
</feature>
<dbReference type="EMBL" id="KZ989873">
    <property type="protein sequence ID" value="RKP25127.1"/>
    <property type="molecule type" value="Genomic_DNA"/>
</dbReference>
<keyword evidence="6 8" id="KW-0472">Membrane</keyword>
<evidence type="ECO:0000256" key="7">
    <source>
        <dbReference type="SAM" id="MobiDB-lite"/>
    </source>
</evidence>
<evidence type="ECO:0000313" key="13">
    <source>
        <dbReference type="Proteomes" id="UP000278143"/>
    </source>
</evidence>
<dbReference type="AlphaFoldDB" id="A0A4P9YYE8"/>
<keyword evidence="13" id="KW-1185">Reference proteome</keyword>
<evidence type="ECO:0000313" key="12">
    <source>
        <dbReference type="EMBL" id="RKP25127.1"/>
    </source>
</evidence>
<accession>A0A4P9YYE8</accession>
<dbReference type="PANTHER" id="PTHR13018:SF139">
    <property type="entry name" value="PHOSPHATE METABOLISM PROTEIN 7"/>
    <property type="match status" value="1"/>
</dbReference>
<keyword evidence="4 8" id="KW-0812">Transmembrane</keyword>
<dbReference type="InterPro" id="IPR009097">
    <property type="entry name" value="Cyclic_Pdiesterase"/>
</dbReference>
<organism evidence="12 13">
    <name type="scientific">Syncephalis pseudoplumigaleata</name>
    <dbReference type="NCBI Taxonomy" id="1712513"/>
    <lineage>
        <taxon>Eukaryota</taxon>
        <taxon>Fungi</taxon>
        <taxon>Fungi incertae sedis</taxon>
        <taxon>Zoopagomycota</taxon>
        <taxon>Zoopagomycotina</taxon>
        <taxon>Zoopagomycetes</taxon>
        <taxon>Zoopagales</taxon>
        <taxon>Piptocephalidaceae</taxon>
        <taxon>Syncephalis</taxon>
    </lineage>
</organism>
<gene>
    <name evidence="12" type="ORF">SYNPS1DRAFT_22866</name>
</gene>
<feature type="domain" description="A-kinase anchor protein 7-like phosphoesterase" evidence="10">
    <location>
        <begin position="54"/>
        <end position="220"/>
    </location>
</feature>
<dbReference type="SUPFAM" id="SSF55144">
    <property type="entry name" value="LigT-like"/>
    <property type="match status" value="1"/>
</dbReference>
<feature type="transmembrane region" description="Helical" evidence="8">
    <location>
        <begin position="328"/>
        <end position="348"/>
    </location>
</feature>
<evidence type="ECO:0000256" key="8">
    <source>
        <dbReference type="SAM" id="Phobius"/>
    </source>
</evidence>
<feature type="transmembrane region" description="Helical" evidence="8">
    <location>
        <begin position="619"/>
        <end position="644"/>
    </location>
</feature>
<dbReference type="Pfam" id="PF13967">
    <property type="entry name" value="RSN1_TM"/>
    <property type="match status" value="1"/>
</dbReference>
<keyword evidence="5 8" id="KW-1133">Transmembrane helix</keyword>
<proteinExistence type="inferred from homology"/>
<evidence type="ECO:0000256" key="2">
    <source>
        <dbReference type="ARBA" id="ARBA00007779"/>
    </source>
</evidence>
<feature type="compositionally biased region" description="Polar residues" evidence="7">
    <location>
        <begin position="497"/>
        <end position="509"/>
    </location>
</feature>
<dbReference type="Pfam" id="PF10469">
    <property type="entry name" value="AKAP7_NLS"/>
    <property type="match status" value="1"/>
</dbReference>
<feature type="domain" description="CSC1/OSCA1-like 7TM region" evidence="9">
    <location>
        <begin position="618"/>
        <end position="821"/>
    </location>
</feature>
<name>A0A4P9YYE8_9FUNG</name>
<dbReference type="InterPro" id="IPR019510">
    <property type="entry name" value="AKAP7-like_phosphoesterase"/>
</dbReference>
<dbReference type="PANTHER" id="PTHR13018">
    <property type="entry name" value="PROBABLE MEMBRANE PROTEIN DUF221-RELATED"/>
    <property type="match status" value="1"/>
</dbReference>
<feature type="transmembrane region" description="Helical" evidence="8">
    <location>
        <begin position="712"/>
        <end position="737"/>
    </location>
</feature>
<feature type="non-terminal residue" evidence="12">
    <location>
        <position position="822"/>
    </location>
</feature>
<keyword evidence="3" id="KW-0813">Transport</keyword>
<dbReference type="Gene3D" id="3.90.1140.10">
    <property type="entry name" value="Cyclic phosphodiesterase"/>
    <property type="match status" value="1"/>
</dbReference>
<comment type="similarity">
    <text evidence="2">Belongs to the CSC1 (TC 1.A.17) family.</text>
</comment>
<evidence type="ECO:0000256" key="3">
    <source>
        <dbReference type="ARBA" id="ARBA00022448"/>
    </source>
</evidence>
<dbReference type="InterPro" id="IPR045122">
    <property type="entry name" value="Csc1-like"/>
</dbReference>